<feature type="non-terminal residue" evidence="2">
    <location>
        <position position="1"/>
    </location>
</feature>
<dbReference type="SUPFAM" id="SSF53092">
    <property type="entry name" value="Creatinase/prolidase N-terminal domain"/>
    <property type="match status" value="1"/>
</dbReference>
<reference evidence="2" key="1">
    <citation type="submission" date="2018-05" db="EMBL/GenBank/DDBJ databases">
        <authorList>
            <person name="Lanie J.A."/>
            <person name="Ng W.-L."/>
            <person name="Kazmierczak K.M."/>
            <person name="Andrzejewski T.M."/>
            <person name="Davidsen T.M."/>
            <person name="Wayne K.J."/>
            <person name="Tettelin H."/>
            <person name="Glass J.I."/>
            <person name="Rusch D."/>
            <person name="Podicherti R."/>
            <person name="Tsui H.-C.T."/>
            <person name="Winkler M.E."/>
        </authorList>
    </citation>
    <scope>NUCLEOTIDE SEQUENCE</scope>
</reference>
<dbReference type="SUPFAM" id="SSF55920">
    <property type="entry name" value="Creatinase/aminopeptidase"/>
    <property type="match status" value="1"/>
</dbReference>
<dbReference type="Pfam" id="PF16189">
    <property type="entry name" value="Creatinase_N_2"/>
    <property type="match status" value="1"/>
</dbReference>
<organism evidence="2">
    <name type="scientific">marine metagenome</name>
    <dbReference type="NCBI Taxonomy" id="408172"/>
    <lineage>
        <taxon>unclassified sequences</taxon>
        <taxon>metagenomes</taxon>
        <taxon>ecological metagenomes</taxon>
    </lineage>
</organism>
<name>A0A382M2R2_9ZZZZ</name>
<evidence type="ECO:0000313" key="2">
    <source>
        <dbReference type="EMBL" id="SVC43294.1"/>
    </source>
</evidence>
<dbReference type="Gene3D" id="3.40.350.10">
    <property type="entry name" value="Creatinase/prolidase N-terminal domain"/>
    <property type="match status" value="2"/>
</dbReference>
<proteinExistence type="predicted"/>
<dbReference type="PANTHER" id="PTHR43763">
    <property type="entry name" value="XAA-PRO AMINOPEPTIDASE 1"/>
    <property type="match status" value="1"/>
</dbReference>
<dbReference type="Pfam" id="PF01321">
    <property type="entry name" value="Creatinase_N"/>
    <property type="match status" value="1"/>
</dbReference>
<dbReference type="InterPro" id="IPR036005">
    <property type="entry name" value="Creatinase/aminopeptidase-like"/>
</dbReference>
<dbReference type="PANTHER" id="PTHR43763:SF6">
    <property type="entry name" value="XAA-PRO AMINOPEPTIDASE 1"/>
    <property type="match status" value="1"/>
</dbReference>
<protein>
    <recommendedName>
        <fullName evidence="1">Creatinase N-terminal domain-containing protein</fullName>
    </recommendedName>
</protein>
<feature type="non-terminal residue" evidence="2">
    <location>
        <position position="390"/>
    </location>
</feature>
<dbReference type="EMBL" id="UINC01090931">
    <property type="protein sequence ID" value="SVC43294.1"/>
    <property type="molecule type" value="Genomic_DNA"/>
</dbReference>
<dbReference type="Gene3D" id="3.90.230.10">
    <property type="entry name" value="Creatinase/methionine aminopeptidase superfamily"/>
    <property type="match status" value="1"/>
</dbReference>
<gene>
    <name evidence="2" type="ORF">METZ01_LOCUS296148</name>
</gene>
<accession>A0A382M2R2</accession>
<feature type="domain" description="Creatinase N-terminal" evidence="1">
    <location>
        <begin position="32"/>
        <end position="161"/>
    </location>
</feature>
<dbReference type="AlphaFoldDB" id="A0A382M2R2"/>
<dbReference type="InterPro" id="IPR050422">
    <property type="entry name" value="X-Pro_aminopeptidase_P"/>
</dbReference>
<dbReference type="InterPro" id="IPR029149">
    <property type="entry name" value="Creatin/AminoP/Spt16_N"/>
</dbReference>
<sequence length="390" mass="43164">APKITVPLKAALRDFMQEVTETTVTSQNPNQRLTALRRALVESNIDGFIVPRSDEYQGEYVPSCAQRLAWLTGFTGSAGTAVIFMDRAALFVDGRYTLQAKMEVDEESYQVVPTAKISMGKWLKNELPDGSRFGYDPHLHTRVQAQRLRETCETAGSILVPIKDNPLDSVWSTQPPPPISAAMGHGERFTGQSLKEKCDQIAKHILDGGSEATVLTMTDSIAWLLNLRGGDIEFTPLVLAFAILHCNSSVDLFIDVRKCTPDLVSHLGNQVTIHPSEGFGAALNRLKDETKQIQVDPATASDWICHQLMGGKAKLVEISDPCALPKAIKNSVELRGTRLAHLRDGVALTRFLHWINNELENGQVTEMDASDQLEKFRRRGQNFRGLSFPT</sequence>
<dbReference type="InterPro" id="IPR000587">
    <property type="entry name" value="Creatinase_N"/>
</dbReference>
<evidence type="ECO:0000259" key="1">
    <source>
        <dbReference type="Pfam" id="PF01321"/>
    </source>
</evidence>